<organism evidence="1 2">
    <name type="scientific">Candidatus Phocaeicola excrementipullorum</name>
    <dbReference type="NCBI Taxonomy" id="2838731"/>
    <lineage>
        <taxon>Bacteria</taxon>
        <taxon>Pseudomonadati</taxon>
        <taxon>Bacteroidota</taxon>
        <taxon>Bacteroidia</taxon>
        <taxon>Bacteroidales</taxon>
        <taxon>Bacteroidaceae</taxon>
        <taxon>Phocaeicola</taxon>
    </lineage>
</organism>
<dbReference type="Proteomes" id="UP000784286">
    <property type="component" value="Unassembled WGS sequence"/>
</dbReference>
<name>A0A948TMU4_9BACT</name>
<comment type="caution">
    <text evidence="1">The sequence shown here is derived from an EMBL/GenBank/DDBJ whole genome shotgun (WGS) entry which is preliminary data.</text>
</comment>
<accession>A0A948TMU4</accession>
<dbReference type="AlphaFoldDB" id="A0A948TMU4"/>
<gene>
    <name evidence="1" type="ORF">H9928_04765</name>
</gene>
<dbReference type="Pfam" id="PF14907">
    <property type="entry name" value="NTP_transf_5"/>
    <property type="match status" value="1"/>
</dbReference>
<evidence type="ECO:0000313" key="1">
    <source>
        <dbReference type="EMBL" id="MBU3855860.1"/>
    </source>
</evidence>
<dbReference type="InterPro" id="IPR039498">
    <property type="entry name" value="NTP_transf_5"/>
</dbReference>
<sequence length="363" mass="41814">MKDFVLDDGQRALLVLLREGLWERETDGRDLFPLPEEQWNRVFRMACMQTVTGIAYNGLCRLPDEWLPSQLLLMKWVAEADRIERENRRMNDVLAGLCELFRNEGIRVVLQKGQGVALLYEKPSLRQCGDIDFYFLSETESQAAARLMQQKGCRLHTAPDGSVCYRWQGIEIEHHPALLDLQNPHLRGYLQELIAEKGFDKGYEDTILFPSPFLHLILLNVHILKHAFGVGIGLRQFCDLARAYFVWQNQVDADELQTFYNRAGLTNWSRLLHAFLVQHLGLPAGCLPVSLKPVTSCDALTGIVFRGGNFGQYRKGRQSVSERVWQRKWHTFSSFLANWNFACNYAPKEYFWTIMGLLKGQSV</sequence>
<protein>
    <submittedName>
        <fullName evidence="1">Nucleotidyltransferase family protein</fullName>
    </submittedName>
</protein>
<evidence type="ECO:0000313" key="2">
    <source>
        <dbReference type="Proteomes" id="UP000784286"/>
    </source>
</evidence>
<dbReference type="EMBL" id="JAHLFJ010000045">
    <property type="protein sequence ID" value="MBU3855860.1"/>
    <property type="molecule type" value="Genomic_DNA"/>
</dbReference>
<reference evidence="1" key="2">
    <citation type="submission" date="2021-04" db="EMBL/GenBank/DDBJ databases">
        <authorList>
            <person name="Gilroy R."/>
        </authorList>
    </citation>
    <scope>NUCLEOTIDE SEQUENCE</scope>
    <source>
        <strain evidence="1">8470</strain>
    </source>
</reference>
<reference evidence="1" key="1">
    <citation type="journal article" date="2021" name="PeerJ">
        <title>Extensive microbial diversity within the chicken gut microbiome revealed by metagenomics and culture.</title>
        <authorList>
            <person name="Gilroy R."/>
            <person name="Ravi A."/>
            <person name="Getino M."/>
            <person name="Pursley I."/>
            <person name="Horton D.L."/>
            <person name="Alikhan N.F."/>
            <person name="Baker D."/>
            <person name="Gharbi K."/>
            <person name="Hall N."/>
            <person name="Watson M."/>
            <person name="Adriaenssens E.M."/>
            <person name="Foster-Nyarko E."/>
            <person name="Jarju S."/>
            <person name="Secka A."/>
            <person name="Antonio M."/>
            <person name="Oren A."/>
            <person name="Chaudhuri R.R."/>
            <person name="La Ragione R."/>
            <person name="Hildebrand F."/>
            <person name="Pallen M.J."/>
        </authorList>
    </citation>
    <scope>NUCLEOTIDE SEQUENCE</scope>
    <source>
        <strain evidence="1">8470</strain>
    </source>
</reference>
<proteinExistence type="predicted"/>